<sequence>MKEFIATFYSHFGAIQFKKACDRKGLKAVIMPVPRSLSSSCGTCVRFFAQNQEEFPAKPEELEQIVETDGTNYIPVYHVQE</sequence>
<dbReference type="AlphaFoldDB" id="A0A9D2LQF8"/>
<feature type="domain" description="Putative Se/S carrier protein-like" evidence="1">
    <location>
        <begin position="4"/>
        <end position="54"/>
    </location>
</feature>
<dbReference type="EMBL" id="DWYZ01000002">
    <property type="protein sequence ID" value="HJB27174.1"/>
    <property type="molecule type" value="Genomic_DNA"/>
</dbReference>
<evidence type="ECO:0000313" key="3">
    <source>
        <dbReference type="Proteomes" id="UP000823842"/>
    </source>
</evidence>
<dbReference type="InterPro" id="IPR021778">
    <property type="entry name" value="Se/S_carrier-like"/>
</dbReference>
<dbReference type="Proteomes" id="UP000823842">
    <property type="component" value="Unassembled WGS sequence"/>
</dbReference>
<gene>
    <name evidence="2" type="ORF">IAA06_00035</name>
</gene>
<protein>
    <submittedName>
        <fullName evidence="2">DUF3343 domain-containing protein</fullName>
    </submittedName>
</protein>
<name>A0A9D2LQF8_9FIRM</name>
<organism evidence="2 3">
    <name type="scientific">Candidatus Blautia faecavium</name>
    <dbReference type="NCBI Taxonomy" id="2838487"/>
    <lineage>
        <taxon>Bacteria</taxon>
        <taxon>Bacillati</taxon>
        <taxon>Bacillota</taxon>
        <taxon>Clostridia</taxon>
        <taxon>Lachnospirales</taxon>
        <taxon>Lachnospiraceae</taxon>
        <taxon>Blautia</taxon>
    </lineage>
</organism>
<comment type="caution">
    <text evidence="2">The sequence shown here is derived from an EMBL/GenBank/DDBJ whole genome shotgun (WGS) entry which is preliminary data.</text>
</comment>
<accession>A0A9D2LQF8</accession>
<reference evidence="2" key="2">
    <citation type="submission" date="2021-04" db="EMBL/GenBank/DDBJ databases">
        <authorList>
            <person name="Gilroy R."/>
        </authorList>
    </citation>
    <scope>NUCLEOTIDE SEQUENCE</scope>
    <source>
        <strain evidence="2">ChiSjej1B19-5720</strain>
    </source>
</reference>
<dbReference type="Pfam" id="PF11823">
    <property type="entry name" value="Se_S_carrier"/>
    <property type="match status" value="1"/>
</dbReference>
<proteinExistence type="predicted"/>
<reference evidence="2" key="1">
    <citation type="journal article" date="2021" name="PeerJ">
        <title>Extensive microbial diversity within the chicken gut microbiome revealed by metagenomics and culture.</title>
        <authorList>
            <person name="Gilroy R."/>
            <person name="Ravi A."/>
            <person name="Getino M."/>
            <person name="Pursley I."/>
            <person name="Horton D.L."/>
            <person name="Alikhan N.F."/>
            <person name="Baker D."/>
            <person name="Gharbi K."/>
            <person name="Hall N."/>
            <person name="Watson M."/>
            <person name="Adriaenssens E.M."/>
            <person name="Foster-Nyarko E."/>
            <person name="Jarju S."/>
            <person name="Secka A."/>
            <person name="Antonio M."/>
            <person name="Oren A."/>
            <person name="Chaudhuri R.R."/>
            <person name="La Ragione R."/>
            <person name="Hildebrand F."/>
            <person name="Pallen M.J."/>
        </authorList>
    </citation>
    <scope>NUCLEOTIDE SEQUENCE</scope>
    <source>
        <strain evidence="2">ChiSjej1B19-5720</strain>
    </source>
</reference>
<evidence type="ECO:0000259" key="1">
    <source>
        <dbReference type="Pfam" id="PF11823"/>
    </source>
</evidence>
<evidence type="ECO:0000313" key="2">
    <source>
        <dbReference type="EMBL" id="HJB27174.1"/>
    </source>
</evidence>